<keyword evidence="9 14" id="KW-0560">Oxidoreductase</keyword>
<dbReference type="Proteomes" id="UP000792457">
    <property type="component" value="Unassembled WGS sequence"/>
</dbReference>
<evidence type="ECO:0000256" key="10">
    <source>
        <dbReference type="ARBA" id="ARBA00023004"/>
    </source>
</evidence>
<evidence type="ECO:0000256" key="12">
    <source>
        <dbReference type="ARBA" id="ARBA00023136"/>
    </source>
</evidence>
<keyword evidence="17" id="KW-1185">Reference proteome</keyword>
<keyword evidence="15" id="KW-1133">Transmembrane helix</keyword>
<proteinExistence type="inferred from homology"/>
<reference evidence="16" key="1">
    <citation type="submission" date="2013-04" db="EMBL/GenBank/DDBJ databases">
        <authorList>
            <person name="Qu J."/>
            <person name="Murali S.C."/>
            <person name="Bandaranaike D."/>
            <person name="Bellair M."/>
            <person name="Blankenburg K."/>
            <person name="Chao H."/>
            <person name="Dinh H."/>
            <person name="Doddapaneni H."/>
            <person name="Downs B."/>
            <person name="Dugan-Rocha S."/>
            <person name="Elkadiri S."/>
            <person name="Gnanaolivu R.D."/>
            <person name="Hernandez B."/>
            <person name="Javaid M."/>
            <person name="Jayaseelan J.C."/>
            <person name="Lee S."/>
            <person name="Li M."/>
            <person name="Ming W."/>
            <person name="Munidasa M."/>
            <person name="Muniz J."/>
            <person name="Nguyen L."/>
            <person name="Ongeri F."/>
            <person name="Osuji N."/>
            <person name="Pu L.-L."/>
            <person name="Puazo M."/>
            <person name="Qu C."/>
            <person name="Quiroz J."/>
            <person name="Raj R."/>
            <person name="Weissenberger G."/>
            <person name="Xin Y."/>
            <person name="Zou X."/>
            <person name="Han Y."/>
            <person name="Richards S."/>
            <person name="Worley K."/>
            <person name="Muzny D."/>
            <person name="Gibbs R."/>
        </authorList>
    </citation>
    <scope>NUCLEOTIDE SEQUENCE</scope>
    <source>
        <strain evidence="16">Sampled in the wild</strain>
    </source>
</reference>
<keyword evidence="8" id="KW-0492">Microsome</keyword>
<evidence type="ECO:0000256" key="7">
    <source>
        <dbReference type="ARBA" id="ARBA00022824"/>
    </source>
</evidence>
<dbReference type="GO" id="GO:0005506">
    <property type="term" value="F:iron ion binding"/>
    <property type="evidence" value="ECO:0007669"/>
    <property type="project" value="InterPro"/>
</dbReference>
<keyword evidence="11 14" id="KW-0503">Monooxygenase</keyword>
<evidence type="ECO:0008006" key="18">
    <source>
        <dbReference type="Google" id="ProtNLM"/>
    </source>
</evidence>
<evidence type="ECO:0000256" key="6">
    <source>
        <dbReference type="ARBA" id="ARBA00022723"/>
    </source>
</evidence>
<keyword evidence="6 13" id="KW-0479">Metal-binding</keyword>
<evidence type="ECO:0000256" key="14">
    <source>
        <dbReference type="RuleBase" id="RU000461"/>
    </source>
</evidence>
<dbReference type="GO" id="GO:0004497">
    <property type="term" value="F:monooxygenase activity"/>
    <property type="evidence" value="ECO:0007669"/>
    <property type="project" value="UniProtKB-KW"/>
</dbReference>
<dbReference type="Pfam" id="PF00067">
    <property type="entry name" value="p450"/>
    <property type="match status" value="2"/>
</dbReference>
<dbReference type="GO" id="GO:0020037">
    <property type="term" value="F:heme binding"/>
    <property type="evidence" value="ECO:0007669"/>
    <property type="project" value="InterPro"/>
</dbReference>
<evidence type="ECO:0000256" key="4">
    <source>
        <dbReference type="ARBA" id="ARBA00010617"/>
    </source>
</evidence>
<organism evidence="16 17">
    <name type="scientific">Ladona fulva</name>
    <name type="common">Scarce chaser dragonfly</name>
    <name type="synonym">Libellula fulva</name>
    <dbReference type="NCBI Taxonomy" id="123851"/>
    <lineage>
        <taxon>Eukaryota</taxon>
        <taxon>Metazoa</taxon>
        <taxon>Ecdysozoa</taxon>
        <taxon>Arthropoda</taxon>
        <taxon>Hexapoda</taxon>
        <taxon>Insecta</taxon>
        <taxon>Pterygota</taxon>
        <taxon>Palaeoptera</taxon>
        <taxon>Odonata</taxon>
        <taxon>Epiprocta</taxon>
        <taxon>Anisoptera</taxon>
        <taxon>Libelluloidea</taxon>
        <taxon>Libellulidae</taxon>
        <taxon>Ladona</taxon>
    </lineage>
</organism>
<dbReference type="InterPro" id="IPR017972">
    <property type="entry name" value="Cyt_P450_CS"/>
</dbReference>
<dbReference type="PRINTS" id="PR00463">
    <property type="entry name" value="EP450I"/>
</dbReference>
<keyword evidence="12 15" id="KW-0472">Membrane</keyword>
<comment type="subcellular location">
    <subcellularLocation>
        <location evidence="3">Endoplasmic reticulum membrane</location>
        <topology evidence="3">Peripheral membrane protein</topology>
    </subcellularLocation>
    <subcellularLocation>
        <location evidence="2">Microsome membrane</location>
        <topology evidence="2">Peripheral membrane protein</topology>
    </subcellularLocation>
</comment>
<evidence type="ECO:0000256" key="2">
    <source>
        <dbReference type="ARBA" id="ARBA00004174"/>
    </source>
</evidence>
<dbReference type="InterPro" id="IPR050476">
    <property type="entry name" value="Insect_CytP450_Detox"/>
</dbReference>
<dbReference type="EMBL" id="KZ308444">
    <property type="protein sequence ID" value="KAG8229720.1"/>
    <property type="molecule type" value="Genomic_DNA"/>
</dbReference>
<dbReference type="InterPro" id="IPR036396">
    <property type="entry name" value="Cyt_P450_sf"/>
</dbReference>
<dbReference type="SUPFAM" id="SSF48264">
    <property type="entry name" value="Cytochrome P450"/>
    <property type="match status" value="1"/>
</dbReference>
<comment type="cofactor">
    <cofactor evidence="1 13">
        <name>heme</name>
        <dbReference type="ChEBI" id="CHEBI:30413"/>
    </cofactor>
</comment>
<keyword evidence="10 13" id="KW-0408">Iron</keyword>
<dbReference type="PROSITE" id="PS00086">
    <property type="entry name" value="CYTOCHROME_P450"/>
    <property type="match status" value="1"/>
</dbReference>
<feature type="binding site" description="axial binding residue" evidence="13">
    <location>
        <position position="493"/>
    </location>
    <ligand>
        <name>heme</name>
        <dbReference type="ChEBI" id="CHEBI:30413"/>
    </ligand>
    <ligandPart>
        <name>Fe</name>
        <dbReference type="ChEBI" id="CHEBI:18248"/>
    </ligandPart>
</feature>
<protein>
    <recommendedName>
        <fullName evidence="18">Cytochrome P450</fullName>
    </recommendedName>
</protein>
<dbReference type="PANTHER" id="PTHR24292">
    <property type="entry name" value="CYTOCHROME P450"/>
    <property type="match status" value="1"/>
</dbReference>
<comment type="caution">
    <text evidence="16">The sequence shown here is derived from an EMBL/GenBank/DDBJ whole genome shotgun (WGS) entry which is preliminary data.</text>
</comment>
<dbReference type="InterPro" id="IPR001128">
    <property type="entry name" value="Cyt_P450"/>
</dbReference>
<evidence type="ECO:0000256" key="3">
    <source>
        <dbReference type="ARBA" id="ARBA00004406"/>
    </source>
</evidence>
<name>A0A8K0K7C4_LADFU</name>
<sequence length="549" mass="62544">MIEFIPPWILWLTAILGIIIGCIYILITWDYRYWMKRGVPTLPPKFPFGNLSDLFLARRPPQDFYRELYDRFEGQRYAGFVAINEPFLMPRDPELIKSILVKEFSHFHDRGLPADESYDPMSLNLFNLNGKRWNVLRNKLSPTFTSGKMKGMFPLLRKIADELRETIEREIAASGSEVELKELVARYATDAIASVAFGVDGGSLVDSNAEFRTKARLVFSNSLLNHLRTTATLVAPQLSYKVGVETFDPIAVDYFVKVVKEAVDYRKKNAVKRADFLQLLMGLREGDGKSSSDEILFSEVPLRNVSFSHREGYIAHLCILLVSLTKAELEAQCMLFYTAGFETTASLLSFCIYELSQNSSIQEQLRSEVDAVIKSHGGEVTYQGLAEMRLMDRVLNETMRKYPSLPMLFRECTKEFIIPPATGDAKRWKAETVNGGTLIEVGTKIHIPLAGLNYDSQYFPDPERFDPDRFSDEAIKSRQPYVFLPFGEGPRICIGMRYGMMQSAVALAYLVYHFKFRPSERTTHPILFDKCSIFLAAKGGCWVQISKRD</sequence>
<reference evidence="16" key="2">
    <citation type="submission" date="2017-10" db="EMBL/GenBank/DDBJ databases">
        <title>Ladona fulva Genome sequencing and assembly.</title>
        <authorList>
            <person name="Murali S."/>
            <person name="Richards S."/>
            <person name="Bandaranaike D."/>
            <person name="Bellair M."/>
            <person name="Blankenburg K."/>
            <person name="Chao H."/>
            <person name="Dinh H."/>
            <person name="Doddapaneni H."/>
            <person name="Dugan-Rocha S."/>
            <person name="Elkadiri S."/>
            <person name="Gnanaolivu R."/>
            <person name="Hernandez B."/>
            <person name="Skinner E."/>
            <person name="Javaid M."/>
            <person name="Lee S."/>
            <person name="Li M."/>
            <person name="Ming W."/>
            <person name="Munidasa M."/>
            <person name="Muniz J."/>
            <person name="Nguyen L."/>
            <person name="Hughes D."/>
            <person name="Osuji N."/>
            <person name="Pu L.-L."/>
            <person name="Puazo M."/>
            <person name="Qu C."/>
            <person name="Quiroz J."/>
            <person name="Raj R."/>
            <person name="Weissenberger G."/>
            <person name="Xin Y."/>
            <person name="Zou X."/>
            <person name="Han Y."/>
            <person name="Worley K."/>
            <person name="Muzny D."/>
            <person name="Gibbs R."/>
        </authorList>
    </citation>
    <scope>NUCLEOTIDE SEQUENCE</scope>
    <source>
        <strain evidence="16">Sampled in the wild</strain>
    </source>
</reference>
<keyword evidence="7" id="KW-0256">Endoplasmic reticulum</keyword>
<keyword evidence="5 13" id="KW-0349">Heme</keyword>
<keyword evidence="15" id="KW-0812">Transmembrane</keyword>
<evidence type="ECO:0000313" key="17">
    <source>
        <dbReference type="Proteomes" id="UP000792457"/>
    </source>
</evidence>
<dbReference type="GO" id="GO:0005789">
    <property type="term" value="C:endoplasmic reticulum membrane"/>
    <property type="evidence" value="ECO:0007669"/>
    <property type="project" value="UniProtKB-SubCell"/>
</dbReference>
<dbReference type="GO" id="GO:0016705">
    <property type="term" value="F:oxidoreductase activity, acting on paired donors, with incorporation or reduction of molecular oxygen"/>
    <property type="evidence" value="ECO:0007669"/>
    <property type="project" value="InterPro"/>
</dbReference>
<dbReference type="PRINTS" id="PR00385">
    <property type="entry name" value="P450"/>
</dbReference>
<feature type="transmembrane region" description="Helical" evidence="15">
    <location>
        <begin position="6"/>
        <end position="27"/>
    </location>
</feature>
<dbReference type="AlphaFoldDB" id="A0A8K0K7C4"/>
<dbReference type="CDD" id="cd11056">
    <property type="entry name" value="CYP6-like"/>
    <property type="match status" value="1"/>
</dbReference>
<evidence type="ECO:0000313" key="16">
    <source>
        <dbReference type="EMBL" id="KAG8229720.1"/>
    </source>
</evidence>
<comment type="similarity">
    <text evidence="4 14">Belongs to the cytochrome P450 family.</text>
</comment>
<evidence type="ECO:0000256" key="15">
    <source>
        <dbReference type="SAM" id="Phobius"/>
    </source>
</evidence>
<evidence type="ECO:0000256" key="13">
    <source>
        <dbReference type="PIRSR" id="PIRSR602401-1"/>
    </source>
</evidence>
<dbReference type="FunFam" id="1.10.630.10:FF:000042">
    <property type="entry name" value="Cytochrome P450"/>
    <property type="match status" value="1"/>
</dbReference>
<gene>
    <name evidence="16" type="ORF">J437_LFUL007895</name>
</gene>
<evidence type="ECO:0000256" key="8">
    <source>
        <dbReference type="ARBA" id="ARBA00022848"/>
    </source>
</evidence>
<dbReference type="InterPro" id="IPR002401">
    <property type="entry name" value="Cyt_P450_E_grp-I"/>
</dbReference>
<dbReference type="PANTHER" id="PTHR24292:SF100">
    <property type="entry name" value="CYTOCHROME P450 6A16, ISOFORM B-RELATED"/>
    <property type="match status" value="1"/>
</dbReference>
<accession>A0A8K0K7C4</accession>
<evidence type="ECO:0000256" key="1">
    <source>
        <dbReference type="ARBA" id="ARBA00001971"/>
    </source>
</evidence>
<evidence type="ECO:0000256" key="11">
    <source>
        <dbReference type="ARBA" id="ARBA00023033"/>
    </source>
</evidence>
<evidence type="ECO:0000256" key="9">
    <source>
        <dbReference type="ARBA" id="ARBA00023002"/>
    </source>
</evidence>
<dbReference type="Gene3D" id="1.10.630.10">
    <property type="entry name" value="Cytochrome P450"/>
    <property type="match status" value="1"/>
</dbReference>
<evidence type="ECO:0000256" key="5">
    <source>
        <dbReference type="ARBA" id="ARBA00022617"/>
    </source>
</evidence>
<dbReference type="OrthoDB" id="2789670at2759"/>